<sequence length="565" mass="63877">MKRREETWSQQHTHTVNQLQNQLQMCRSQCDARVSSLERRCSSLTSDLSRSWRESLSLSAACGLLAGALRHARGCVRSLSEQKAVLGRRLAERERLELEVRKLADALGGERTEEEEEEERGRRARRRWRSGAGAVMAVNRWTALRKETEVVLRLERSGGSVCVCAAPRTAAQKGAEVPERVFSRWLRSKSLSAIILSSMVDLQGALADSGNQSVYVSLRPISSSTQNPPLSPDSSPAHVMAAARSGFSRLLDQLLDQSARSVSSGSAERIAERSSLKTLISGLQQHFLLFSQRLHAAEVERRSLRLEVSNLKKGLQQERAELVLMVPTERFQTACEELRLSLNREQEAQELIQEQSRQLQLLQQRVDKLASEQHTLTHSKQLSRKESSLRILGKQLAGVQKEKRQLEQQLQGAEEQLRDAVRRQQFVILCLKAAESSCKQVRESLAQSQHSAPTQRRPLLFTLDYLNMSEEKHLMAAPEVAACQSFLSVVSQLHQACCSRMDWLEQEVSAHHSHVTALRGELQDACLRENLAFIPVRHHLRTSEVLGAISSFFYLCFYIFTYLNR</sequence>
<organism evidence="3 4">
    <name type="scientific">Xiphophorus maculatus</name>
    <name type="common">Southern platyfish</name>
    <name type="synonym">Platypoecilus maculatus</name>
    <dbReference type="NCBI Taxonomy" id="8083"/>
    <lineage>
        <taxon>Eukaryota</taxon>
        <taxon>Metazoa</taxon>
        <taxon>Chordata</taxon>
        <taxon>Craniata</taxon>
        <taxon>Vertebrata</taxon>
        <taxon>Euteleostomi</taxon>
        <taxon>Actinopterygii</taxon>
        <taxon>Neopterygii</taxon>
        <taxon>Teleostei</taxon>
        <taxon>Neoteleostei</taxon>
        <taxon>Acanthomorphata</taxon>
        <taxon>Ovalentaria</taxon>
        <taxon>Atherinomorphae</taxon>
        <taxon>Cyprinodontiformes</taxon>
        <taxon>Poeciliidae</taxon>
        <taxon>Poeciliinae</taxon>
        <taxon>Xiphophorus</taxon>
    </lineage>
</organism>
<dbReference type="Ensembl" id="ENSXMAT00000025270.1">
    <property type="protein sequence ID" value="ENSXMAP00000034903.1"/>
    <property type="gene ID" value="ENSXMAG00000022568.1"/>
</dbReference>
<evidence type="ECO:0000313" key="3">
    <source>
        <dbReference type="Ensembl" id="ENSXMAP00000034903.1"/>
    </source>
</evidence>
<reference evidence="4" key="2">
    <citation type="journal article" date="2013" name="Nat. Genet.">
        <title>The genome of the platyfish, Xiphophorus maculatus, provides insights into evolutionary adaptation and several complex traits.</title>
        <authorList>
            <person name="Schartl M."/>
            <person name="Walter R.B."/>
            <person name="Shen Y."/>
            <person name="Garcia T."/>
            <person name="Catchen J."/>
            <person name="Amores A."/>
            <person name="Braasch I."/>
            <person name="Chalopin D."/>
            <person name="Volff J.N."/>
            <person name="Lesch K.P."/>
            <person name="Bisazza A."/>
            <person name="Minx P."/>
            <person name="Hillier L."/>
            <person name="Wilson R.K."/>
            <person name="Fuerstenberg S."/>
            <person name="Boore J."/>
            <person name="Searle S."/>
            <person name="Postlethwait J.H."/>
            <person name="Warren W.C."/>
        </authorList>
    </citation>
    <scope>NUCLEOTIDE SEQUENCE [LARGE SCALE GENOMIC DNA]</scope>
    <source>
        <strain evidence="4">JP 163 A</strain>
    </source>
</reference>
<evidence type="ECO:0000313" key="4">
    <source>
        <dbReference type="Proteomes" id="UP000002852"/>
    </source>
</evidence>
<feature type="coiled-coil region" evidence="1">
    <location>
        <begin position="301"/>
        <end position="423"/>
    </location>
</feature>
<dbReference type="Proteomes" id="UP000002852">
    <property type="component" value="Unassembled WGS sequence"/>
</dbReference>
<dbReference type="STRING" id="8083.ENSXMAP00000034903"/>
<dbReference type="GeneTree" id="ENSGT00940000167699"/>
<evidence type="ECO:0008006" key="5">
    <source>
        <dbReference type="Google" id="ProtNLM"/>
    </source>
</evidence>
<dbReference type="OMA" id="QCEHEAR"/>
<keyword evidence="2" id="KW-0472">Membrane</keyword>
<name>A0A3B5QUJ7_XIPMA</name>
<feature type="transmembrane region" description="Helical" evidence="2">
    <location>
        <begin position="545"/>
        <end position="563"/>
    </location>
</feature>
<keyword evidence="2" id="KW-1133">Transmembrane helix</keyword>
<dbReference type="PANTHER" id="PTHR37476:SF1">
    <property type="entry name" value="COILED-COIL DOMAIN-CONTAINING PROTEIN 171"/>
    <property type="match status" value="1"/>
</dbReference>
<dbReference type="AlphaFoldDB" id="A0A3B5QUJ7"/>
<keyword evidence="1" id="KW-0175">Coiled coil</keyword>
<dbReference type="PANTHER" id="PTHR37476">
    <property type="entry name" value="COILED-COIL DOMAIN-CONTAINING PROTEIN 171"/>
    <property type="match status" value="1"/>
</dbReference>
<reference evidence="4" key="1">
    <citation type="submission" date="2012-01" db="EMBL/GenBank/DDBJ databases">
        <authorList>
            <person name="Walter R."/>
            <person name="Schartl M."/>
            <person name="Warren W."/>
        </authorList>
    </citation>
    <scope>NUCLEOTIDE SEQUENCE [LARGE SCALE GENOMIC DNA]</scope>
    <source>
        <strain evidence="4">JP 163 A</strain>
    </source>
</reference>
<evidence type="ECO:0000256" key="2">
    <source>
        <dbReference type="SAM" id="Phobius"/>
    </source>
</evidence>
<protein>
    <recommendedName>
        <fullName evidence="5">Coiled-coil domain containing 171</fullName>
    </recommendedName>
</protein>
<proteinExistence type="predicted"/>
<reference evidence="3" key="4">
    <citation type="submission" date="2025-09" db="UniProtKB">
        <authorList>
            <consortium name="Ensembl"/>
        </authorList>
    </citation>
    <scope>IDENTIFICATION</scope>
    <source>
        <strain evidence="3">JP 163 A</strain>
    </source>
</reference>
<reference evidence="3" key="3">
    <citation type="submission" date="2025-08" db="UniProtKB">
        <authorList>
            <consortium name="Ensembl"/>
        </authorList>
    </citation>
    <scope>IDENTIFICATION</scope>
    <source>
        <strain evidence="3">JP 163 A</strain>
    </source>
</reference>
<evidence type="ECO:0000256" key="1">
    <source>
        <dbReference type="SAM" id="Coils"/>
    </source>
</evidence>
<accession>A0A3B5QUJ7</accession>
<keyword evidence="2" id="KW-0812">Transmembrane</keyword>
<dbReference type="InParanoid" id="A0A3B5QUJ7"/>
<keyword evidence="4" id="KW-1185">Reference proteome</keyword>